<protein>
    <submittedName>
        <fullName evidence="1">Multidrug resistance protein ABC Superfamily</fullName>
    </submittedName>
</protein>
<evidence type="ECO:0000313" key="2">
    <source>
        <dbReference type="Proteomes" id="UP000237271"/>
    </source>
</evidence>
<sequence length="102" mass="11997">MEDMLEFSAEEMPKNWNGMYWQAYKFVVQMVFQEAGFMDIAEGTIDESKRSDSECEEKFNKNQTKIMRLIGTTVPSKILHQIRDKITGTKIWEALYDLFEQG</sequence>
<organism evidence="1 2">
    <name type="scientific">Phytophthora palmivora</name>
    <dbReference type="NCBI Taxonomy" id="4796"/>
    <lineage>
        <taxon>Eukaryota</taxon>
        <taxon>Sar</taxon>
        <taxon>Stramenopiles</taxon>
        <taxon>Oomycota</taxon>
        <taxon>Peronosporomycetes</taxon>
        <taxon>Peronosporales</taxon>
        <taxon>Peronosporaceae</taxon>
        <taxon>Phytophthora</taxon>
    </lineage>
</organism>
<dbReference type="AlphaFoldDB" id="A0A2P4XVP7"/>
<name>A0A2P4XVP7_9STRA</name>
<keyword evidence="2" id="KW-1185">Reference proteome</keyword>
<dbReference type="EMBL" id="NCKW01007836">
    <property type="protein sequence ID" value="POM69633.1"/>
    <property type="molecule type" value="Genomic_DNA"/>
</dbReference>
<dbReference type="OrthoDB" id="112641at2759"/>
<reference evidence="1 2" key="1">
    <citation type="journal article" date="2017" name="Genome Biol. Evol.">
        <title>Phytophthora megakarya and P. palmivora, closely related causal agents of cacao black pod rot, underwent increases in genome sizes and gene numbers by different mechanisms.</title>
        <authorList>
            <person name="Ali S.S."/>
            <person name="Shao J."/>
            <person name="Lary D.J."/>
            <person name="Kronmiller B."/>
            <person name="Shen D."/>
            <person name="Strem M.D."/>
            <person name="Amoako-Attah I."/>
            <person name="Akrofi A.Y."/>
            <person name="Begoude B.A."/>
            <person name="Ten Hoopen G.M."/>
            <person name="Coulibaly K."/>
            <person name="Kebe B.I."/>
            <person name="Melnick R.L."/>
            <person name="Guiltinan M.J."/>
            <person name="Tyler B.M."/>
            <person name="Meinhardt L.W."/>
            <person name="Bailey B.A."/>
        </authorList>
    </citation>
    <scope>NUCLEOTIDE SEQUENCE [LARGE SCALE GENOMIC DNA]</scope>
    <source>
        <strain evidence="2">sbr112.9</strain>
    </source>
</reference>
<dbReference type="Proteomes" id="UP000237271">
    <property type="component" value="Unassembled WGS sequence"/>
</dbReference>
<accession>A0A2P4XVP7</accession>
<proteinExistence type="predicted"/>
<comment type="caution">
    <text evidence="1">The sequence shown here is derived from an EMBL/GenBank/DDBJ whole genome shotgun (WGS) entry which is preliminary data.</text>
</comment>
<gene>
    <name evidence="1" type="ORF">PHPALM_14066</name>
</gene>
<evidence type="ECO:0000313" key="1">
    <source>
        <dbReference type="EMBL" id="POM69633.1"/>
    </source>
</evidence>